<feature type="transmembrane region" description="Helical" evidence="8">
    <location>
        <begin position="199"/>
        <end position="222"/>
    </location>
</feature>
<keyword evidence="7 8" id="KW-0472">Membrane</keyword>
<dbReference type="InterPro" id="IPR004268">
    <property type="entry name" value="MurJ"/>
</dbReference>
<keyword evidence="8 9" id="KW-0813">Transport</keyword>
<feature type="transmembrane region" description="Helical" evidence="8">
    <location>
        <begin position="392"/>
        <end position="412"/>
    </location>
</feature>
<evidence type="ECO:0000256" key="7">
    <source>
        <dbReference type="ARBA" id="ARBA00023136"/>
    </source>
</evidence>
<feature type="transmembrane region" description="Helical" evidence="8">
    <location>
        <begin position="282"/>
        <end position="302"/>
    </location>
</feature>
<dbReference type="AlphaFoldDB" id="A0A1F5IQD3"/>
<comment type="pathway">
    <text evidence="8">Cell wall biogenesis; peptidoglycan biosynthesis.</text>
</comment>
<dbReference type="NCBIfam" id="TIGR01695">
    <property type="entry name" value="murJ_mviN"/>
    <property type="match status" value="1"/>
</dbReference>
<dbReference type="GO" id="GO:0015648">
    <property type="term" value="F:lipid-linked peptidoglycan transporter activity"/>
    <property type="evidence" value="ECO:0007669"/>
    <property type="project" value="UniProtKB-UniRule"/>
</dbReference>
<dbReference type="PANTHER" id="PTHR47019">
    <property type="entry name" value="LIPID II FLIPPASE MURJ"/>
    <property type="match status" value="1"/>
</dbReference>
<evidence type="ECO:0000256" key="8">
    <source>
        <dbReference type="HAMAP-Rule" id="MF_02078"/>
    </source>
</evidence>
<evidence type="ECO:0000256" key="6">
    <source>
        <dbReference type="ARBA" id="ARBA00022989"/>
    </source>
</evidence>
<keyword evidence="2 8" id="KW-1003">Cell membrane</keyword>
<dbReference type="UniPathway" id="UPA00219"/>
<comment type="subcellular location">
    <subcellularLocation>
        <location evidence="1 8">Cell membrane</location>
        <topology evidence="1 8">Multi-pass membrane protein</topology>
    </subcellularLocation>
</comment>
<feature type="transmembrane region" description="Helical" evidence="8">
    <location>
        <begin position="452"/>
        <end position="472"/>
    </location>
</feature>
<protein>
    <recommendedName>
        <fullName evidence="8">Probable lipid II flippase MurJ</fullName>
    </recommendedName>
</protein>
<proteinExistence type="inferred from homology"/>
<dbReference type="GO" id="GO:0034204">
    <property type="term" value="P:lipid translocation"/>
    <property type="evidence" value="ECO:0007669"/>
    <property type="project" value="TreeGrafter"/>
</dbReference>
<name>A0A1F5IQD3_9BACT</name>
<dbReference type="InterPro" id="IPR051050">
    <property type="entry name" value="Lipid_II_flippase_MurJ/MviN"/>
</dbReference>
<feature type="transmembrane region" description="Helical" evidence="8">
    <location>
        <begin position="176"/>
        <end position="193"/>
    </location>
</feature>
<feature type="transmembrane region" description="Helical" evidence="8">
    <location>
        <begin position="15"/>
        <end position="33"/>
    </location>
</feature>
<dbReference type="EMBL" id="MFCR01000011">
    <property type="protein sequence ID" value="OGE18585.1"/>
    <property type="molecule type" value="Genomic_DNA"/>
</dbReference>
<evidence type="ECO:0000256" key="2">
    <source>
        <dbReference type="ARBA" id="ARBA00022475"/>
    </source>
</evidence>
<dbReference type="HAMAP" id="MF_02078">
    <property type="entry name" value="MurJ_MviN"/>
    <property type="match status" value="1"/>
</dbReference>
<evidence type="ECO:0000256" key="5">
    <source>
        <dbReference type="ARBA" id="ARBA00022984"/>
    </source>
</evidence>
<evidence type="ECO:0000256" key="3">
    <source>
        <dbReference type="ARBA" id="ARBA00022692"/>
    </source>
</evidence>
<feature type="transmembrane region" description="Helical" evidence="8">
    <location>
        <begin position="146"/>
        <end position="164"/>
    </location>
</feature>
<comment type="function">
    <text evidence="8 9">Involved in peptidoglycan biosynthesis. Transports lipid-linked peptidoglycan precursors from the inner to the outer leaflet of the cytoplasmic membrane.</text>
</comment>
<evidence type="ECO:0000256" key="4">
    <source>
        <dbReference type="ARBA" id="ARBA00022960"/>
    </source>
</evidence>
<dbReference type="CDD" id="cd13123">
    <property type="entry name" value="MATE_MurJ_like"/>
    <property type="match status" value="1"/>
</dbReference>
<dbReference type="Pfam" id="PF03023">
    <property type="entry name" value="MurJ"/>
    <property type="match status" value="1"/>
</dbReference>
<gene>
    <name evidence="8" type="primary">murJ</name>
    <name evidence="10" type="ORF">A2871_03755</name>
</gene>
<keyword evidence="4 8" id="KW-0133">Cell shape</keyword>
<feature type="transmembrane region" description="Helical" evidence="8">
    <location>
        <begin position="418"/>
        <end position="440"/>
    </location>
</feature>
<feature type="transmembrane region" description="Helical" evidence="8">
    <location>
        <begin position="258"/>
        <end position="276"/>
    </location>
</feature>
<dbReference type="Proteomes" id="UP000176336">
    <property type="component" value="Unassembled WGS sequence"/>
</dbReference>
<comment type="caution">
    <text evidence="10">The sequence shown here is derived from an EMBL/GenBank/DDBJ whole genome shotgun (WGS) entry which is preliminary data.</text>
</comment>
<evidence type="ECO:0000313" key="10">
    <source>
        <dbReference type="EMBL" id="OGE18585.1"/>
    </source>
</evidence>
<feature type="transmembrane region" description="Helical" evidence="8">
    <location>
        <begin position="492"/>
        <end position="512"/>
    </location>
</feature>
<comment type="similarity">
    <text evidence="8 9">Belongs to the MurJ/MviN family.</text>
</comment>
<keyword evidence="8 9" id="KW-0961">Cell wall biogenesis/degradation</keyword>
<keyword evidence="3 8" id="KW-0812">Transmembrane</keyword>
<keyword evidence="6 8" id="KW-1133">Transmembrane helix</keyword>
<dbReference type="GO" id="GO:0009252">
    <property type="term" value="P:peptidoglycan biosynthetic process"/>
    <property type="evidence" value="ECO:0007669"/>
    <property type="project" value="UniProtKB-UniRule"/>
</dbReference>
<dbReference type="GO" id="GO:0071555">
    <property type="term" value="P:cell wall organization"/>
    <property type="evidence" value="ECO:0007669"/>
    <property type="project" value="UniProtKB-UniRule"/>
</dbReference>
<dbReference type="GO" id="GO:0008360">
    <property type="term" value="P:regulation of cell shape"/>
    <property type="evidence" value="ECO:0007669"/>
    <property type="project" value="UniProtKB-UniRule"/>
</dbReference>
<feature type="transmembrane region" description="Helical" evidence="8">
    <location>
        <begin position="102"/>
        <end position="126"/>
    </location>
</feature>
<feature type="transmembrane region" description="Helical" evidence="8">
    <location>
        <begin position="323"/>
        <end position="346"/>
    </location>
</feature>
<keyword evidence="5 8" id="KW-0573">Peptidoglycan synthesis</keyword>
<dbReference type="PIRSF" id="PIRSF002869">
    <property type="entry name" value="MviN"/>
    <property type="match status" value="1"/>
</dbReference>
<feature type="transmembrane region" description="Helical" evidence="8">
    <location>
        <begin position="358"/>
        <end position="380"/>
    </location>
</feature>
<evidence type="ECO:0000256" key="1">
    <source>
        <dbReference type="ARBA" id="ARBA00004651"/>
    </source>
</evidence>
<accession>A0A1F5IQD3</accession>
<reference evidence="10 11" key="1">
    <citation type="journal article" date="2016" name="Nat. Commun.">
        <title>Thousands of microbial genomes shed light on interconnected biogeochemical processes in an aquifer system.</title>
        <authorList>
            <person name="Anantharaman K."/>
            <person name="Brown C.T."/>
            <person name="Hug L.A."/>
            <person name="Sharon I."/>
            <person name="Castelle C.J."/>
            <person name="Probst A.J."/>
            <person name="Thomas B.C."/>
            <person name="Singh A."/>
            <person name="Wilkins M.J."/>
            <person name="Karaoz U."/>
            <person name="Brodie E.L."/>
            <person name="Williams K.H."/>
            <person name="Hubbard S.S."/>
            <person name="Banfield J.F."/>
        </authorList>
    </citation>
    <scope>NUCLEOTIDE SEQUENCE [LARGE SCALE GENOMIC DNA]</scope>
</reference>
<dbReference type="GO" id="GO:0005886">
    <property type="term" value="C:plasma membrane"/>
    <property type="evidence" value="ECO:0007669"/>
    <property type="project" value="UniProtKB-SubCell"/>
</dbReference>
<organism evidence="10 11">
    <name type="scientific">Candidatus Daviesbacteria bacterium RIFCSPHIGHO2_01_FULL_41_23</name>
    <dbReference type="NCBI Taxonomy" id="1797764"/>
    <lineage>
        <taxon>Bacteria</taxon>
        <taxon>Candidatus Daviesiibacteriota</taxon>
    </lineage>
</organism>
<dbReference type="PRINTS" id="PR01806">
    <property type="entry name" value="VIRFACTRMVIN"/>
</dbReference>
<sequence>MVKNLFSLLYSRQTSILSAASVIMATMMLSKILGLVRDRLLAGVFTPEMIDIFWAAFRLPDLIFQIVILGALSVAFIPVFTEHLEEKGKDGAFEMARAVLGVFLAIFILITIVIYIFAGPIIALFIAPGFTPDRQLQVVELTRVILFGQVILVVGSFFIGIAQSFQRFIIPAMSPVFYNLGIILGIVFLSKYFGVAGAAYGVVIGAFLHAAIQIPLVWSLGFRFKFTLNFFHSGVKEIMKLMSVRTIGLAAEQINETVGMALATLVSIGSVTYLTFAQHLQVVPIGLFGATLAQAALPVLSSEKAHGKIEEFKVTILTTMHQILFLTLPAAAILIVIRIPVVRLVFGASRFDWEATVLTGATLAFLAIGLAAQSVSLLLVRGFYAQKDTKTPVIVSLIVVALNIVLSVYMVLILRLDVWSVGLANSISAIVSAVLLFWTLHFKIGKFDLKTVLYPLLKMLMATIVMGVALYVPIKLLDQVIFDTTRTVNLLALTGLSSVFALSVYGFLVWFLKVRELATYIELFKRLGKFQSKLKSKEILQDTV</sequence>
<feature type="transmembrane region" description="Helical" evidence="8">
    <location>
        <begin position="40"/>
        <end position="57"/>
    </location>
</feature>
<dbReference type="PANTHER" id="PTHR47019:SF1">
    <property type="entry name" value="LIPID II FLIPPASE MURJ"/>
    <property type="match status" value="1"/>
</dbReference>
<feature type="transmembrane region" description="Helical" evidence="8">
    <location>
        <begin position="63"/>
        <end position="81"/>
    </location>
</feature>
<evidence type="ECO:0000256" key="9">
    <source>
        <dbReference type="PIRNR" id="PIRNR002869"/>
    </source>
</evidence>
<evidence type="ECO:0000313" key="11">
    <source>
        <dbReference type="Proteomes" id="UP000176336"/>
    </source>
</evidence>